<dbReference type="InterPro" id="IPR001214">
    <property type="entry name" value="SET_dom"/>
</dbReference>
<dbReference type="Proteomes" id="UP000054279">
    <property type="component" value="Unassembled WGS sequence"/>
</dbReference>
<feature type="domain" description="SET" evidence="1">
    <location>
        <begin position="18"/>
        <end position="163"/>
    </location>
</feature>
<dbReference type="SUPFAM" id="SSF82199">
    <property type="entry name" value="SET domain"/>
    <property type="match status" value="1"/>
</dbReference>
<dbReference type="EMBL" id="KN837158">
    <property type="protein sequence ID" value="KIJ38747.1"/>
    <property type="molecule type" value="Genomic_DNA"/>
</dbReference>
<dbReference type="SMART" id="SM00317">
    <property type="entry name" value="SET"/>
    <property type="match status" value="1"/>
</dbReference>
<protein>
    <recommendedName>
        <fullName evidence="1">SET domain-containing protein</fullName>
    </recommendedName>
</protein>
<accession>A0A0C9VB25</accession>
<dbReference type="InterPro" id="IPR053185">
    <property type="entry name" value="SET_domain_protein"/>
</dbReference>
<keyword evidence="3" id="KW-1185">Reference proteome</keyword>
<dbReference type="PROSITE" id="PS50280">
    <property type="entry name" value="SET"/>
    <property type="match status" value="1"/>
</dbReference>
<proteinExistence type="predicted"/>
<reference evidence="2 3" key="1">
    <citation type="submission" date="2014-06" db="EMBL/GenBank/DDBJ databases">
        <title>Evolutionary Origins and Diversification of the Mycorrhizal Mutualists.</title>
        <authorList>
            <consortium name="DOE Joint Genome Institute"/>
            <consortium name="Mycorrhizal Genomics Consortium"/>
            <person name="Kohler A."/>
            <person name="Kuo A."/>
            <person name="Nagy L.G."/>
            <person name="Floudas D."/>
            <person name="Copeland A."/>
            <person name="Barry K.W."/>
            <person name="Cichocki N."/>
            <person name="Veneault-Fourrey C."/>
            <person name="LaButti K."/>
            <person name="Lindquist E.A."/>
            <person name="Lipzen A."/>
            <person name="Lundell T."/>
            <person name="Morin E."/>
            <person name="Murat C."/>
            <person name="Riley R."/>
            <person name="Ohm R."/>
            <person name="Sun H."/>
            <person name="Tunlid A."/>
            <person name="Henrissat B."/>
            <person name="Grigoriev I.V."/>
            <person name="Hibbett D.S."/>
            <person name="Martin F."/>
        </authorList>
    </citation>
    <scope>NUCLEOTIDE SEQUENCE [LARGE SCALE GENOMIC DNA]</scope>
    <source>
        <strain evidence="2 3">SS14</strain>
    </source>
</reference>
<evidence type="ECO:0000313" key="2">
    <source>
        <dbReference type="EMBL" id="KIJ38747.1"/>
    </source>
</evidence>
<dbReference type="AlphaFoldDB" id="A0A0C9VB25"/>
<dbReference type="OrthoDB" id="265717at2759"/>
<dbReference type="PANTHER" id="PTHR47332:SF4">
    <property type="entry name" value="SET DOMAIN-CONTAINING PROTEIN 5"/>
    <property type="match status" value="1"/>
</dbReference>
<name>A0A0C9VB25_SPHS4</name>
<dbReference type="CDD" id="cd20071">
    <property type="entry name" value="SET_SMYD"/>
    <property type="match status" value="1"/>
</dbReference>
<evidence type="ECO:0000259" key="1">
    <source>
        <dbReference type="PROSITE" id="PS50280"/>
    </source>
</evidence>
<dbReference type="Gene3D" id="2.170.270.10">
    <property type="entry name" value="SET domain"/>
    <property type="match status" value="1"/>
</dbReference>
<evidence type="ECO:0000313" key="3">
    <source>
        <dbReference type="Proteomes" id="UP000054279"/>
    </source>
</evidence>
<dbReference type="HOGENOM" id="CLU_057181_0_0_1"/>
<dbReference type="InterPro" id="IPR046341">
    <property type="entry name" value="SET_dom_sf"/>
</dbReference>
<dbReference type="Pfam" id="PF00856">
    <property type="entry name" value="SET"/>
    <property type="match status" value="1"/>
</dbReference>
<dbReference type="PANTHER" id="PTHR47332">
    <property type="entry name" value="SET DOMAIN-CONTAINING PROTEIN 5"/>
    <property type="match status" value="1"/>
</dbReference>
<organism evidence="2 3">
    <name type="scientific">Sphaerobolus stellatus (strain SS14)</name>
    <dbReference type="NCBI Taxonomy" id="990650"/>
    <lineage>
        <taxon>Eukaryota</taxon>
        <taxon>Fungi</taxon>
        <taxon>Dikarya</taxon>
        <taxon>Basidiomycota</taxon>
        <taxon>Agaricomycotina</taxon>
        <taxon>Agaricomycetes</taxon>
        <taxon>Phallomycetidae</taxon>
        <taxon>Geastrales</taxon>
        <taxon>Sphaerobolaceae</taxon>
        <taxon>Sphaerobolus</taxon>
    </lineage>
</organism>
<gene>
    <name evidence="2" type="ORF">M422DRAFT_176244</name>
</gene>
<sequence length="321" mass="36912">MRKTLPTSLPKLLPPPPPSYEIRDIPGKGKGVVALRDIAMGEMVIIERPIFLRPLMITAGLMLQLPKLVMERMDPRDRASFFALSNVKDPDVSQFWGIIGTNAFELEMKEGVGRYGAVFPECSRLNHSCGPNTTRTWNLPLFALIVQASRNIRAGEEITTWYEELTETHTDRRSDLERKYKFKCACGYCTNTSPTSDHERSYAISEKAGHDFIHLYSAIYQAGIPIQIARQRATDLLQYLVRVLATITKEGVEGRSSESYYYSLMNIYGLLGDKEKLREWGFKAILMFPSNKSDWENKIDEWIDWMRDPEKNFPNWAMLRE</sequence>